<keyword evidence="4" id="KW-1185">Reference proteome</keyword>
<sequence length="99" mass="11111">MVRISTLGFLMVLASIPLLIHPFGWVLYVGIAFLFIITGFAMMKIGGELESLRGEVEDLHSELMKMRETMRGRGNEARQGSPRSLCRPHRDGDGGLWHV</sequence>
<dbReference type="GeneID" id="33316476"/>
<protein>
    <submittedName>
        <fullName evidence="3">Uncharacterized protein</fullName>
    </submittedName>
</protein>
<dbReference type="RefSeq" id="WP_088854752.1">
    <property type="nucleotide sequence ID" value="NZ_CP015102.1"/>
</dbReference>
<reference evidence="3 4" key="1">
    <citation type="submission" date="2016-04" db="EMBL/GenBank/DDBJ databases">
        <title>Complete genome sequence of Thermococcus pacificus type strain P4.</title>
        <authorList>
            <person name="Oger P.M."/>
        </authorList>
    </citation>
    <scope>NUCLEOTIDE SEQUENCE [LARGE SCALE GENOMIC DNA]</scope>
    <source>
        <strain evidence="3 4">P-4</strain>
    </source>
</reference>
<name>A0A218P9R3_9EURY</name>
<dbReference type="EMBL" id="CP015102">
    <property type="protein sequence ID" value="ASJ07508.1"/>
    <property type="molecule type" value="Genomic_DNA"/>
</dbReference>
<accession>A0A218P9R3</accession>
<feature type="region of interest" description="Disordered" evidence="1">
    <location>
        <begin position="70"/>
        <end position="99"/>
    </location>
</feature>
<feature type="transmembrane region" description="Helical" evidence="2">
    <location>
        <begin position="25"/>
        <end position="43"/>
    </location>
</feature>
<dbReference type="Proteomes" id="UP000197418">
    <property type="component" value="Chromosome"/>
</dbReference>
<organism evidence="3 4">
    <name type="scientific">Thermococcus pacificus</name>
    <dbReference type="NCBI Taxonomy" id="71998"/>
    <lineage>
        <taxon>Archaea</taxon>
        <taxon>Methanobacteriati</taxon>
        <taxon>Methanobacteriota</taxon>
        <taxon>Thermococci</taxon>
        <taxon>Thermococcales</taxon>
        <taxon>Thermococcaceae</taxon>
        <taxon>Thermococcus</taxon>
    </lineage>
</organism>
<gene>
    <name evidence="3" type="ORF">A3L08_09350</name>
</gene>
<dbReference type="KEGG" id="tpaf:A3L08_09350"/>
<keyword evidence="2" id="KW-0812">Transmembrane</keyword>
<keyword evidence="2" id="KW-0472">Membrane</keyword>
<dbReference type="AlphaFoldDB" id="A0A218P9R3"/>
<proteinExistence type="predicted"/>
<evidence type="ECO:0000256" key="2">
    <source>
        <dbReference type="SAM" id="Phobius"/>
    </source>
</evidence>
<evidence type="ECO:0000256" key="1">
    <source>
        <dbReference type="SAM" id="MobiDB-lite"/>
    </source>
</evidence>
<keyword evidence="2" id="KW-1133">Transmembrane helix</keyword>
<evidence type="ECO:0000313" key="3">
    <source>
        <dbReference type="EMBL" id="ASJ07508.1"/>
    </source>
</evidence>
<evidence type="ECO:0000313" key="4">
    <source>
        <dbReference type="Proteomes" id="UP000197418"/>
    </source>
</evidence>